<dbReference type="InterPro" id="IPR005467">
    <property type="entry name" value="His_kinase_dom"/>
</dbReference>
<dbReference type="PANTHER" id="PTHR45453:SF1">
    <property type="entry name" value="PHOSPHATE REGULON SENSOR PROTEIN PHOR"/>
    <property type="match status" value="1"/>
</dbReference>
<organism evidence="14 15">
    <name type="scientific">Cohnella zeiphila</name>
    <dbReference type="NCBI Taxonomy" id="2761120"/>
    <lineage>
        <taxon>Bacteria</taxon>
        <taxon>Bacillati</taxon>
        <taxon>Bacillota</taxon>
        <taxon>Bacilli</taxon>
        <taxon>Bacillales</taxon>
        <taxon>Paenibacillaceae</taxon>
        <taxon>Cohnella</taxon>
    </lineage>
</organism>
<dbReference type="InterPro" id="IPR003661">
    <property type="entry name" value="HisK_dim/P_dom"/>
</dbReference>
<dbReference type="InterPro" id="IPR003594">
    <property type="entry name" value="HATPase_dom"/>
</dbReference>
<accession>A0A7X0VVY8</accession>
<evidence type="ECO:0000256" key="5">
    <source>
        <dbReference type="ARBA" id="ARBA00022679"/>
    </source>
</evidence>
<dbReference type="Pfam" id="PF00512">
    <property type="entry name" value="HisKA"/>
    <property type="match status" value="1"/>
</dbReference>
<comment type="subcellular location">
    <subcellularLocation>
        <location evidence="2">Membrane</location>
    </subcellularLocation>
</comment>
<keyword evidence="7" id="KW-0547">Nucleotide-binding</keyword>
<dbReference type="GO" id="GO:0004721">
    <property type="term" value="F:phosphoprotein phosphatase activity"/>
    <property type="evidence" value="ECO:0007669"/>
    <property type="project" value="TreeGrafter"/>
</dbReference>
<keyword evidence="10" id="KW-1133">Transmembrane helix</keyword>
<dbReference type="GO" id="GO:0016036">
    <property type="term" value="P:cellular response to phosphate starvation"/>
    <property type="evidence" value="ECO:0007669"/>
    <property type="project" value="TreeGrafter"/>
</dbReference>
<sequence>MPNLILYAFLGALCLFLLTQHARLHRELKRMSRTTKGIRDGNLNLRYRLRLPRKGLENLGGELNRLVDFFQTSLERTRFLEEERKRMIANISHDLRTPLTALLGYMEALRNDDELSEGERDAFLRIASAKGDALRTLLEQFFELAKLEADDDEPELGTVDLAEAARAAALDFYPEFLKSEIVPAVDIPDRTVQVRADETWLRRILHNLLSNALRYGLDGKEIGIGLREEPDRVWVDVWDRGKGISPEDLPHIFERLYTGEASRNAALQGTGLGLTIVRNLVERQGGRIVAKSAPGEKTVFSFCLNRI</sequence>
<dbReference type="CDD" id="cd00082">
    <property type="entry name" value="HisKA"/>
    <property type="match status" value="1"/>
</dbReference>
<evidence type="ECO:0000256" key="8">
    <source>
        <dbReference type="ARBA" id="ARBA00022777"/>
    </source>
</evidence>
<proteinExistence type="predicted"/>
<protein>
    <recommendedName>
        <fullName evidence="3">histidine kinase</fullName>
        <ecNumber evidence="3">2.7.13.3</ecNumber>
    </recommendedName>
</protein>
<dbReference type="GO" id="GO:0005524">
    <property type="term" value="F:ATP binding"/>
    <property type="evidence" value="ECO:0007669"/>
    <property type="project" value="UniProtKB-KW"/>
</dbReference>
<dbReference type="PROSITE" id="PS50109">
    <property type="entry name" value="HIS_KIN"/>
    <property type="match status" value="1"/>
</dbReference>
<dbReference type="Proteomes" id="UP000564644">
    <property type="component" value="Unassembled WGS sequence"/>
</dbReference>
<evidence type="ECO:0000256" key="10">
    <source>
        <dbReference type="ARBA" id="ARBA00022989"/>
    </source>
</evidence>
<dbReference type="InterPro" id="IPR050351">
    <property type="entry name" value="BphY/WalK/GraS-like"/>
</dbReference>
<dbReference type="FunFam" id="3.30.565.10:FF:000013">
    <property type="entry name" value="Two-component sensor histidine kinase"/>
    <property type="match status" value="1"/>
</dbReference>
<dbReference type="InterPro" id="IPR036890">
    <property type="entry name" value="HATPase_C_sf"/>
</dbReference>
<evidence type="ECO:0000256" key="6">
    <source>
        <dbReference type="ARBA" id="ARBA00022692"/>
    </source>
</evidence>
<keyword evidence="12" id="KW-0472">Membrane</keyword>
<keyword evidence="5" id="KW-0808">Transferase</keyword>
<keyword evidence="9" id="KW-0067">ATP-binding</keyword>
<gene>
    <name evidence="14" type="ORF">H7C18_05770</name>
</gene>
<dbReference type="SUPFAM" id="SSF55874">
    <property type="entry name" value="ATPase domain of HSP90 chaperone/DNA topoisomerase II/histidine kinase"/>
    <property type="match status" value="1"/>
</dbReference>
<evidence type="ECO:0000259" key="13">
    <source>
        <dbReference type="PROSITE" id="PS50109"/>
    </source>
</evidence>
<dbReference type="PRINTS" id="PR00344">
    <property type="entry name" value="BCTRLSENSOR"/>
</dbReference>
<evidence type="ECO:0000256" key="1">
    <source>
        <dbReference type="ARBA" id="ARBA00000085"/>
    </source>
</evidence>
<reference evidence="14 15" key="1">
    <citation type="submission" date="2020-08" db="EMBL/GenBank/DDBJ databases">
        <title>Cohnella phylogeny.</title>
        <authorList>
            <person name="Dunlap C."/>
        </authorList>
    </citation>
    <scope>NUCLEOTIDE SEQUENCE [LARGE SCALE GENOMIC DNA]</scope>
    <source>
        <strain evidence="14 15">CBP 2801</strain>
    </source>
</reference>
<evidence type="ECO:0000256" key="12">
    <source>
        <dbReference type="ARBA" id="ARBA00023136"/>
    </source>
</evidence>
<dbReference type="GO" id="GO:0000155">
    <property type="term" value="F:phosphorelay sensor kinase activity"/>
    <property type="evidence" value="ECO:0007669"/>
    <property type="project" value="InterPro"/>
</dbReference>
<dbReference type="GO" id="GO:0005886">
    <property type="term" value="C:plasma membrane"/>
    <property type="evidence" value="ECO:0007669"/>
    <property type="project" value="TreeGrafter"/>
</dbReference>
<keyword evidence="4" id="KW-0597">Phosphoprotein</keyword>
<dbReference type="Gene3D" id="3.30.565.10">
    <property type="entry name" value="Histidine kinase-like ATPase, C-terminal domain"/>
    <property type="match status" value="1"/>
</dbReference>
<comment type="catalytic activity">
    <reaction evidence="1">
        <text>ATP + protein L-histidine = ADP + protein N-phospho-L-histidine.</text>
        <dbReference type="EC" id="2.7.13.3"/>
    </reaction>
</comment>
<dbReference type="EC" id="2.7.13.3" evidence="3"/>
<dbReference type="PANTHER" id="PTHR45453">
    <property type="entry name" value="PHOSPHATE REGULON SENSOR PROTEIN PHOR"/>
    <property type="match status" value="1"/>
</dbReference>
<dbReference type="RefSeq" id="WP_185128073.1">
    <property type="nucleotide sequence ID" value="NZ_JACJVO010000007.1"/>
</dbReference>
<dbReference type="Pfam" id="PF02518">
    <property type="entry name" value="HATPase_c"/>
    <property type="match status" value="1"/>
</dbReference>
<comment type="caution">
    <text evidence="14">The sequence shown here is derived from an EMBL/GenBank/DDBJ whole genome shotgun (WGS) entry which is preliminary data.</text>
</comment>
<keyword evidence="8 14" id="KW-0418">Kinase</keyword>
<dbReference type="Gene3D" id="1.10.287.130">
    <property type="match status" value="1"/>
</dbReference>
<evidence type="ECO:0000313" key="14">
    <source>
        <dbReference type="EMBL" id="MBB6730403.1"/>
    </source>
</evidence>
<name>A0A7X0VVY8_9BACL</name>
<dbReference type="SMART" id="SM00387">
    <property type="entry name" value="HATPase_c"/>
    <property type="match status" value="1"/>
</dbReference>
<dbReference type="AlphaFoldDB" id="A0A7X0VVY8"/>
<dbReference type="SUPFAM" id="SSF47384">
    <property type="entry name" value="Homodimeric domain of signal transducing histidine kinase"/>
    <property type="match status" value="1"/>
</dbReference>
<evidence type="ECO:0000256" key="9">
    <source>
        <dbReference type="ARBA" id="ARBA00022840"/>
    </source>
</evidence>
<keyword evidence="6" id="KW-0812">Transmembrane</keyword>
<evidence type="ECO:0000256" key="11">
    <source>
        <dbReference type="ARBA" id="ARBA00023012"/>
    </source>
</evidence>
<evidence type="ECO:0000256" key="2">
    <source>
        <dbReference type="ARBA" id="ARBA00004370"/>
    </source>
</evidence>
<keyword evidence="11" id="KW-0902">Two-component regulatory system</keyword>
<evidence type="ECO:0000256" key="3">
    <source>
        <dbReference type="ARBA" id="ARBA00012438"/>
    </source>
</evidence>
<dbReference type="EMBL" id="JACJVO010000007">
    <property type="protein sequence ID" value="MBB6730403.1"/>
    <property type="molecule type" value="Genomic_DNA"/>
</dbReference>
<feature type="domain" description="Histidine kinase" evidence="13">
    <location>
        <begin position="90"/>
        <end position="307"/>
    </location>
</feature>
<evidence type="ECO:0000313" key="15">
    <source>
        <dbReference type="Proteomes" id="UP000564644"/>
    </source>
</evidence>
<dbReference type="InterPro" id="IPR004358">
    <property type="entry name" value="Sig_transdc_His_kin-like_C"/>
</dbReference>
<dbReference type="SMART" id="SM00388">
    <property type="entry name" value="HisKA"/>
    <property type="match status" value="1"/>
</dbReference>
<keyword evidence="15" id="KW-1185">Reference proteome</keyword>
<dbReference type="InterPro" id="IPR036097">
    <property type="entry name" value="HisK_dim/P_sf"/>
</dbReference>
<evidence type="ECO:0000256" key="7">
    <source>
        <dbReference type="ARBA" id="ARBA00022741"/>
    </source>
</evidence>
<evidence type="ECO:0000256" key="4">
    <source>
        <dbReference type="ARBA" id="ARBA00022553"/>
    </source>
</evidence>